<evidence type="ECO:0000256" key="3">
    <source>
        <dbReference type="ARBA" id="ARBA00022649"/>
    </source>
</evidence>
<evidence type="ECO:0000259" key="8">
    <source>
        <dbReference type="Pfam" id="PF06414"/>
    </source>
</evidence>
<evidence type="ECO:0000256" key="7">
    <source>
        <dbReference type="ARBA" id="ARBA00048178"/>
    </source>
</evidence>
<evidence type="ECO:0000256" key="5">
    <source>
        <dbReference type="ARBA" id="ARBA00022840"/>
    </source>
</evidence>
<dbReference type="SUPFAM" id="SSF52540">
    <property type="entry name" value="P-loop containing nucleoside triphosphate hydrolases"/>
    <property type="match status" value="1"/>
</dbReference>
<keyword evidence="10" id="KW-1185">Reference proteome</keyword>
<dbReference type="PANTHER" id="PTHR39206:SF1">
    <property type="entry name" value="SLL8004 PROTEIN"/>
    <property type="match status" value="1"/>
</dbReference>
<dbReference type="Pfam" id="PF06414">
    <property type="entry name" value="Zeta_toxin"/>
    <property type="match status" value="1"/>
</dbReference>
<evidence type="ECO:0000256" key="1">
    <source>
        <dbReference type="ARBA" id="ARBA00009104"/>
    </source>
</evidence>
<feature type="domain" description="Zeta toxin" evidence="8">
    <location>
        <begin position="6"/>
        <end position="170"/>
    </location>
</feature>
<gene>
    <name evidence="9" type="ORF">DCM90_05985</name>
</gene>
<comment type="caution">
    <text evidence="9">The sequence shown here is derived from an EMBL/GenBank/DDBJ whole genome shotgun (WGS) entry which is preliminary data.</text>
</comment>
<evidence type="ECO:0000313" key="9">
    <source>
        <dbReference type="EMBL" id="PWG00473.1"/>
    </source>
</evidence>
<evidence type="ECO:0000256" key="2">
    <source>
        <dbReference type="ARBA" id="ARBA00011963"/>
    </source>
</evidence>
<proteinExistence type="inferred from homology"/>
<name>A0A2V1N0D2_9LACO</name>
<dbReference type="InterPro" id="IPR027417">
    <property type="entry name" value="P-loop_NTPase"/>
</dbReference>
<evidence type="ECO:0000256" key="4">
    <source>
        <dbReference type="ARBA" id="ARBA00022741"/>
    </source>
</evidence>
<dbReference type="Proteomes" id="UP000245080">
    <property type="component" value="Unassembled WGS sequence"/>
</dbReference>
<protein>
    <recommendedName>
        <fullName evidence="6">UDP-N-acetylglucosamine kinase</fullName>
        <ecNumber evidence="2">2.7.1.176</ecNumber>
    </recommendedName>
    <alternativeName>
        <fullName evidence="6">UDP-N-acetylglucosamine kinase</fullName>
    </alternativeName>
</protein>
<sequence>MTKTEYIIIAGVNGAGKSTLFQIQPNLFAHTKRINADEILHQMHGDWRKNSDNFKAMREEVKQLHAALAEKLSIHQETTLSGTGKAQLNLINQAHKNGFKVTLLYVALDSANTAIERVQNRVSRGGHGIPTKTIALRYQQSNRNLFTIASKADKVIIYDNTDRFVKVYARENGQTIQDDLKNFPWIDQRLSHLN</sequence>
<comment type="similarity">
    <text evidence="1">Belongs to the zeta toxin family.</text>
</comment>
<evidence type="ECO:0000313" key="10">
    <source>
        <dbReference type="Proteomes" id="UP000245080"/>
    </source>
</evidence>
<dbReference type="GO" id="GO:0016301">
    <property type="term" value="F:kinase activity"/>
    <property type="evidence" value="ECO:0007669"/>
    <property type="project" value="InterPro"/>
</dbReference>
<dbReference type="InterPro" id="IPR010488">
    <property type="entry name" value="Zeta_toxin_domain"/>
</dbReference>
<dbReference type="PANTHER" id="PTHR39206">
    <property type="entry name" value="SLL8004 PROTEIN"/>
    <property type="match status" value="1"/>
</dbReference>
<dbReference type="EMBL" id="QCXQ01000002">
    <property type="protein sequence ID" value="PWG00473.1"/>
    <property type="molecule type" value="Genomic_DNA"/>
</dbReference>
<evidence type="ECO:0000256" key="6">
    <source>
        <dbReference type="ARBA" id="ARBA00032897"/>
    </source>
</evidence>
<dbReference type="EC" id="2.7.1.176" evidence="2"/>
<dbReference type="OrthoDB" id="9791543at2"/>
<dbReference type="AlphaFoldDB" id="A0A2V1N0D2"/>
<organism evidence="9 10">
    <name type="scientific">Levilactobacillus bambusae</name>
    <dbReference type="NCBI Taxonomy" id="2024736"/>
    <lineage>
        <taxon>Bacteria</taxon>
        <taxon>Bacillati</taxon>
        <taxon>Bacillota</taxon>
        <taxon>Bacilli</taxon>
        <taxon>Lactobacillales</taxon>
        <taxon>Lactobacillaceae</taxon>
        <taxon>Levilactobacillus</taxon>
    </lineage>
</organism>
<keyword evidence="4" id="KW-0547">Nucleotide-binding</keyword>
<dbReference type="RefSeq" id="WP_109250421.1">
    <property type="nucleotide sequence ID" value="NZ_QCXQ01000002.1"/>
</dbReference>
<dbReference type="GO" id="GO:0005524">
    <property type="term" value="F:ATP binding"/>
    <property type="evidence" value="ECO:0007669"/>
    <property type="project" value="UniProtKB-KW"/>
</dbReference>
<dbReference type="Gene3D" id="3.40.50.300">
    <property type="entry name" value="P-loop containing nucleotide triphosphate hydrolases"/>
    <property type="match status" value="1"/>
</dbReference>
<keyword evidence="3" id="KW-1277">Toxin-antitoxin system</keyword>
<keyword evidence="5" id="KW-0067">ATP-binding</keyword>
<comment type="catalytic activity">
    <reaction evidence="7">
        <text>UDP-N-acetyl-alpha-D-glucosamine + ATP = UDP-N-acetyl-alpha-D-glucosamine 3'-phosphate + ADP + H(+)</text>
        <dbReference type="Rhea" id="RHEA:32671"/>
        <dbReference type="ChEBI" id="CHEBI:15378"/>
        <dbReference type="ChEBI" id="CHEBI:30616"/>
        <dbReference type="ChEBI" id="CHEBI:57705"/>
        <dbReference type="ChEBI" id="CHEBI:64353"/>
        <dbReference type="ChEBI" id="CHEBI:456216"/>
        <dbReference type="EC" id="2.7.1.176"/>
    </reaction>
</comment>
<reference evidence="9 10" key="1">
    <citation type="journal article" date="2018" name="Int. J. Syst. Evol. Microbiol.">
        <title>Lactobacillus bambusae sp. nov., isolated from a traditional fermented Ma-bamboo shoots of Taiwan.</title>
        <authorList>
            <person name="Wang L.-T."/>
        </authorList>
    </citation>
    <scope>NUCLEOTIDE SEQUENCE [LARGE SCALE GENOMIC DNA]</scope>
    <source>
        <strain evidence="9 10">BS-W1</strain>
    </source>
</reference>
<accession>A0A2V1N0D2</accession>